<sequence>RQSFAKSSGWVLLITFSLLRLLGATFELVAMDHPTKQVITSEIVCISICLSPLTLMSLRVYYFISYLVTHCSSLI</sequence>
<dbReference type="STRING" id="913774.A0A0C3H636"/>
<evidence type="ECO:0000259" key="2">
    <source>
        <dbReference type="Pfam" id="PF24800"/>
    </source>
</evidence>
<keyword evidence="4" id="KW-1185">Reference proteome</keyword>
<evidence type="ECO:0000313" key="3">
    <source>
        <dbReference type="EMBL" id="KIM98759.1"/>
    </source>
</evidence>
<dbReference type="Pfam" id="PF24800">
    <property type="entry name" value="DUF7702"/>
    <property type="match status" value="1"/>
</dbReference>
<feature type="non-terminal residue" evidence="3">
    <location>
        <position position="1"/>
    </location>
</feature>
<organism evidence="3 4">
    <name type="scientific">Oidiodendron maius (strain Zn)</name>
    <dbReference type="NCBI Taxonomy" id="913774"/>
    <lineage>
        <taxon>Eukaryota</taxon>
        <taxon>Fungi</taxon>
        <taxon>Dikarya</taxon>
        <taxon>Ascomycota</taxon>
        <taxon>Pezizomycotina</taxon>
        <taxon>Leotiomycetes</taxon>
        <taxon>Leotiomycetes incertae sedis</taxon>
        <taxon>Myxotrichaceae</taxon>
        <taxon>Oidiodendron</taxon>
    </lineage>
</organism>
<accession>A0A0C3H636</accession>
<protein>
    <recommendedName>
        <fullName evidence="2">DUF7702 domain-containing protein</fullName>
    </recommendedName>
</protein>
<feature type="transmembrane region" description="Helical" evidence="1">
    <location>
        <begin position="12"/>
        <end position="31"/>
    </location>
</feature>
<dbReference type="Proteomes" id="UP000054321">
    <property type="component" value="Unassembled WGS sequence"/>
</dbReference>
<dbReference type="OrthoDB" id="2560628at2759"/>
<reference evidence="3 4" key="1">
    <citation type="submission" date="2014-04" db="EMBL/GenBank/DDBJ databases">
        <authorList>
            <consortium name="DOE Joint Genome Institute"/>
            <person name="Kuo A."/>
            <person name="Martino E."/>
            <person name="Perotto S."/>
            <person name="Kohler A."/>
            <person name="Nagy L.G."/>
            <person name="Floudas D."/>
            <person name="Copeland A."/>
            <person name="Barry K.W."/>
            <person name="Cichocki N."/>
            <person name="Veneault-Fourrey C."/>
            <person name="LaButti K."/>
            <person name="Lindquist E.A."/>
            <person name="Lipzen A."/>
            <person name="Lundell T."/>
            <person name="Morin E."/>
            <person name="Murat C."/>
            <person name="Sun H."/>
            <person name="Tunlid A."/>
            <person name="Henrissat B."/>
            <person name="Grigoriev I.V."/>
            <person name="Hibbett D.S."/>
            <person name="Martin F."/>
            <person name="Nordberg H.P."/>
            <person name="Cantor M.N."/>
            <person name="Hua S.X."/>
        </authorList>
    </citation>
    <scope>NUCLEOTIDE SEQUENCE [LARGE SCALE GENOMIC DNA]</scope>
    <source>
        <strain evidence="3 4">Zn</strain>
    </source>
</reference>
<feature type="transmembrane region" description="Helical" evidence="1">
    <location>
        <begin position="43"/>
        <end position="64"/>
    </location>
</feature>
<keyword evidence="1" id="KW-0812">Transmembrane</keyword>
<evidence type="ECO:0000313" key="4">
    <source>
        <dbReference type="Proteomes" id="UP000054321"/>
    </source>
</evidence>
<feature type="domain" description="DUF7702" evidence="2">
    <location>
        <begin position="1"/>
        <end position="60"/>
    </location>
</feature>
<dbReference type="InterPro" id="IPR056119">
    <property type="entry name" value="DUF7702"/>
</dbReference>
<dbReference type="AlphaFoldDB" id="A0A0C3H636"/>
<dbReference type="HOGENOM" id="CLU_2677802_0_0_1"/>
<dbReference type="InParanoid" id="A0A0C3H636"/>
<keyword evidence="1" id="KW-1133">Transmembrane helix</keyword>
<evidence type="ECO:0000256" key="1">
    <source>
        <dbReference type="SAM" id="Phobius"/>
    </source>
</evidence>
<dbReference type="EMBL" id="KN832880">
    <property type="protein sequence ID" value="KIM98759.1"/>
    <property type="molecule type" value="Genomic_DNA"/>
</dbReference>
<reference evidence="4" key="2">
    <citation type="submission" date="2015-01" db="EMBL/GenBank/DDBJ databases">
        <title>Evolutionary Origins and Diversification of the Mycorrhizal Mutualists.</title>
        <authorList>
            <consortium name="DOE Joint Genome Institute"/>
            <consortium name="Mycorrhizal Genomics Consortium"/>
            <person name="Kohler A."/>
            <person name="Kuo A."/>
            <person name="Nagy L.G."/>
            <person name="Floudas D."/>
            <person name="Copeland A."/>
            <person name="Barry K.W."/>
            <person name="Cichocki N."/>
            <person name="Veneault-Fourrey C."/>
            <person name="LaButti K."/>
            <person name="Lindquist E.A."/>
            <person name="Lipzen A."/>
            <person name="Lundell T."/>
            <person name="Morin E."/>
            <person name="Murat C."/>
            <person name="Riley R."/>
            <person name="Ohm R."/>
            <person name="Sun H."/>
            <person name="Tunlid A."/>
            <person name="Henrissat B."/>
            <person name="Grigoriev I.V."/>
            <person name="Hibbett D.S."/>
            <person name="Martin F."/>
        </authorList>
    </citation>
    <scope>NUCLEOTIDE SEQUENCE [LARGE SCALE GENOMIC DNA]</scope>
    <source>
        <strain evidence="4">Zn</strain>
    </source>
</reference>
<keyword evidence="1" id="KW-0472">Membrane</keyword>
<name>A0A0C3H636_OIDMZ</name>
<proteinExistence type="predicted"/>
<gene>
    <name evidence="3" type="ORF">OIDMADRAFT_127920</name>
</gene>